<dbReference type="Gramene" id="RZC61949">
    <property type="protein sequence ID" value="RZC61949"/>
    <property type="gene ID" value="C5167_023706"/>
</dbReference>
<dbReference type="EMBL" id="CM010719">
    <property type="protein sequence ID" value="RZC61949.1"/>
    <property type="molecule type" value="Genomic_DNA"/>
</dbReference>
<evidence type="ECO:0000313" key="1">
    <source>
        <dbReference type="EMBL" id="RZC61949.1"/>
    </source>
</evidence>
<gene>
    <name evidence="1" type="ORF">C5167_023706</name>
</gene>
<dbReference type="AlphaFoldDB" id="A0A4Y7JQE5"/>
<name>A0A4Y7JQE5_PAPSO</name>
<sequence length="76" mass="8353">MTYNCHEMEQLICKEDLNPINLSSSSLYLWRAFGVPGISGGTDIHCSGCFCPNDAVLLHDISKLLKLSQENPSPQA</sequence>
<proteinExistence type="predicted"/>
<evidence type="ECO:0000313" key="2">
    <source>
        <dbReference type="Proteomes" id="UP000316621"/>
    </source>
</evidence>
<keyword evidence="2" id="KW-1185">Reference proteome</keyword>
<reference evidence="1 2" key="1">
    <citation type="journal article" date="2018" name="Science">
        <title>The opium poppy genome and morphinan production.</title>
        <authorList>
            <person name="Guo L."/>
            <person name="Winzer T."/>
            <person name="Yang X."/>
            <person name="Li Y."/>
            <person name="Ning Z."/>
            <person name="He Z."/>
            <person name="Teodor R."/>
            <person name="Lu Y."/>
            <person name="Bowser T.A."/>
            <person name="Graham I.A."/>
            <person name="Ye K."/>
        </authorList>
    </citation>
    <scope>NUCLEOTIDE SEQUENCE [LARGE SCALE GENOMIC DNA]</scope>
    <source>
        <strain evidence="2">cv. HN1</strain>
        <tissue evidence="1">Leaves</tissue>
    </source>
</reference>
<accession>A0A4Y7JQE5</accession>
<protein>
    <submittedName>
        <fullName evidence="1">Uncharacterized protein</fullName>
    </submittedName>
</protein>
<dbReference type="Proteomes" id="UP000316621">
    <property type="component" value="Chromosome 5"/>
</dbReference>
<organism evidence="1 2">
    <name type="scientific">Papaver somniferum</name>
    <name type="common">Opium poppy</name>
    <dbReference type="NCBI Taxonomy" id="3469"/>
    <lineage>
        <taxon>Eukaryota</taxon>
        <taxon>Viridiplantae</taxon>
        <taxon>Streptophyta</taxon>
        <taxon>Embryophyta</taxon>
        <taxon>Tracheophyta</taxon>
        <taxon>Spermatophyta</taxon>
        <taxon>Magnoliopsida</taxon>
        <taxon>Ranunculales</taxon>
        <taxon>Papaveraceae</taxon>
        <taxon>Papaveroideae</taxon>
        <taxon>Papaver</taxon>
    </lineage>
</organism>